<evidence type="ECO:0000256" key="2">
    <source>
        <dbReference type="ARBA" id="ARBA00023125"/>
    </source>
</evidence>
<organism evidence="5 6">
    <name type="scientific">[Clostridium] fimetarium</name>
    <dbReference type="NCBI Taxonomy" id="99656"/>
    <lineage>
        <taxon>Bacteria</taxon>
        <taxon>Bacillati</taxon>
        <taxon>Bacillota</taxon>
        <taxon>Clostridia</taxon>
        <taxon>Lachnospirales</taxon>
        <taxon>Lachnospiraceae</taxon>
    </lineage>
</organism>
<dbReference type="SUPFAM" id="SSF46689">
    <property type="entry name" value="Homeodomain-like"/>
    <property type="match status" value="2"/>
</dbReference>
<keyword evidence="6" id="KW-1185">Reference proteome</keyword>
<dbReference type="InterPro" id="IPR003607">
    <property type="entry name" value="HD/PDEase_dom"/>
</dbReference>
<evidence type="ECO:0000256" key="1">
    <source>
        <dbReference type="ARBA" id="ARBA00023015"/>
    </source>
</evidence>
<evidence type="ECO:0000259" key="4">
    <source>
        <dbReference type="PROSITE" id="PS01124"/>
    </source>
</evidence>
<dbReference type="GO" id="GO:0016301">
    <property type="term" value="F:kinase activity"/>
    <property type="evidence" value="ECO:0007669"/>
    <property type="project" value="UniProtKB-KW"/>
</dbReference>
<dbReference type="PRINTS" id="PR00032">
    <property type="entry name" value="HTHARAC"/>
</dbReference>
<dbReference type="Pfam" id="PF12833">
    <property type="entry name" value="HTH_18"/>
    <property type="match status" value="1"/>
</dbReference>
<proteinExistence type="predicted"/>
<dbReference type="InterPro" id="IPR018060">
    <property type="entry name" value="HTH_AraC"/>
</dbReference>
<dbReference type="STRING" id="99656.SAMN05421659_10566"/>
<dbReference type="GO" id="GO:0043565">
    <property type="term" value="F:sequence-specific DNA binding"/>
    <property type="evidence" value="ECO:0007669"/>
    <property type="project" value="InterPro"/>
</dbReference>
<accession>A0A1I0PG34</accession>
<keyword evidence="3" id="KW-0804">Transcription</keyword>
<evidence type="ECO:0000313" key="5">
    <source>
        <dbReference type="EMBL" id="SEW13411.1"/>
    </source>
</evidence>
<dbReference type="Gene3D" id="1.10.10.60">
    <property type="entry name" value="Homeodomain-like"/>
    <property type="match status" value="2"/>
</dbReference>
<keyword evidence="2" id="KW-0238">DNA-binding</keyword>
<dbReference type="Pfam" id="PF13328">
    <property type="entry name" value="HD_4"/>
    <property type="match status" value="2"/>
</dbReference>
<dbReference type="OrthoDB" id="9801721at2"/>
<evidence type="ECO:0000313" key="6">
    <source>
        <dbReference type="Proteomes" id="UP000199701"/>
    </source>
</evidence>
<feature type="domain" description="HTH araC/xylS-type" evidence="4">
    <location>
        <begin position="8"/>
        <end position="105"/>
    </location>
</feature>
<dbReference type="AlphaFoldDB" id="A0A1I0PG34"/>
<reference evidence="5 6" key="1">
    <citation type="submission" date="2016-10" db="EMBL/GenBank/DDBJ databases">
        <authorList>
            <person name="de Groot N.N."/>
        </authorList>
    </citation>
    <scope>NUCLEOTIDE SEQUENCE [LARGE SCALE GENOMIC DNA]</scope>
    <source>
        <strain evidence="5 6">DSM 9179</strain>
    </source>
</reference>
<name>A0A1I0PG34_9FIRM</name>
<dbReference type="GO" id="GO:0003700">
    <property type="term" value="F:DNA-binding transcription factor activity"/>
    <property type="evidence" value="ECO:0007669"/>
    <property type="project" value="InterPro"/>
</dbReference>
<dbReference type="InterPro" id="IPR018062">
    <property type="entry name" value="HTH_AraC-typ_CS"/>
</dbReference>
<dbReference type="SMART" id="SM00342">
    <property type="entry name" value="HTH_ARAC"/>
    <property type="match status" value="1"/>
</dbReference>
<dbReference type="PROSITE" id="PS01124">
    <property type="entry name" value="HTH_ARAC_FAMILY_2"/>
    <property type="match status" value="1"/>
</dbReference>
<keyword evidence="1" id="KW-0805">Transcription regulation</keyword>
<dbReference type="Proteomes" id="UP000199701">
    <property type="component" value="Unassembled WGS sequence"/>
</dbReference>
<dbReference type="PANTHER" id="PTHR21262:SF31">
    <property type="entry name" value="GTP PYROPHOSPHOKINASE"/>
    <property type="match status" value="1"/>
</dbReference>
<dbReference type="PROSITE" id="PS00041">
    <property type="entry name" value="HTH_ARAC_FAMILY_1"/>
    <property type="match status" value="1"/>
</dbReference>
<dbReference type="SMART" id="SM00471">
    <property type="entry name" value="HDc"/>
    <property type="match status" value="1"/>
</dbReference>
<dbReference type="Gene3D" id="1.10.3210.10">
    <property type="entry name" value="Hypothetical protein af1432"/>
    <property type="match status" value="1"/>
</dbReference>
<dbReference type="CDD" id="cd00077">
    <property type="entry name" value="HDc"/>
    <property type="match status" value="1"/>
</dbReference>
<dbReference type="SUPFAM" id="SSF109604">
    <property type="entry name" value="HD-domain/PDEase-like"/>
    <property type="match status" value="1"/>
</dbReference>
<dbReference type="GO" id="GO:0005886">
    <property type="term" value="C:plasma membrane"/>
    <property type="evidence" value="ECO:0007669"/>
    <property type="project" value="TreeGrafter"/>
</dbReference>
<dbReference type="EMBL" id="FOJI01000005">
    <property type="protein sequence ID" value="SEW13411.1"/>
    <property type="molecule type" value="Genomic_DNA"/>
</dbReference>
<evidence type="ECO:0000256" key="3">
    <source>
        <dbReference type="ARBA" id="ARBA00023163"/>
    </source>
</evidence>
<dbReference type="InterPro" id="IPR020449">
    <property type="entry name" value="Tscrpt_reg_AraC-type_HTH"/>
</dbReference>
<dbReference type="InterPro" id="IPR009057">
    <property type="entry name" value="Homeodomain-like_sf"/>
</dbReference>
<sequence length="307" mass="35179">MEVKAIMYDSQKFIEDNMKESLTVEEIASNVGYSVYYFSRIFKQYMKESVMEYVKERKLIKASEEIIAGKKILDVALEYGYQSHSGFTKAFKKTYGFSPILLRAFNFQKNYLGGNYIMSHAFMSNTNVHATKEELFEVLVSTVLGNQLKCNQEELQKAFDMACLAHEGQIRHSGDEYVCHSINVAILLADMEATQDTIIAGLLHDVLLEKTNITLTNIEKEFSNKVSNIVDGVTRFNNEKVELSEEAVLVKLADRLHNMRTLEFMDKSRWNEKAKETIDIFMPIAINLGNEKLKAELNDLSIKYIGR</sequence>
<dbReference type="RefSeq" id="WP_092452418.1">
    <property type="nucleotide sequence ID" value="NZ_FOJI01000005.1"/>
</dbReference>
<keyword evidence="5" id="KW-0808">Transferase</keyword>
<gene>
    <name evidence="5" type="ORF">SAMN05421659_10566</name>
</gene>
<keyword evidence="5" id="KW-0418">Kinase</keyword>
<protein>
    <submittedName>
        <fullName evidence="5">GTP pyrophosphokinase</fullName>
    </submittedName>
</protein>
<dbReference type="PANTHER" id="PTHR21262">
    <property type="entry name" value="GUANOSINE-3',5'-BIS DIPHOSPHATE 3'-PYROPHOSPHOHYDROLASE"/>
    <property type="match status" value="1"/>
</dbReference>